<dbReference type="Pfam" id="PF03963">
    <property type="entry name" value="FlgD"/>
    <property type="match status" value="1"/>
</dbReference>
<gene>
    <name evidence="9" type="ORF">FM038_000370</name>
</gene>
<comment type="similarity">
    <text evidence="1 5">Belongs to the FlgD family.</text>
</comment>
<feature type="domain" description="FlgD/Vpr Ig-like" evidence="7">
    <location>
        <begin position="125"/>
        <end position="190"/>
    </location>
</feature>
<keyword evidence="3 5" id="KW-1005">Bacterial flagellum biogenesis</keyword>
<dbReference type="Pfam" id="PF13861">
    <property type="entry name" value="FLgD_tudor"/>
    <property type="match status" value="1"/>
</dbReference>
<dbReference type="InterPro" id="IPR025965">
    <property type="entry name" value="FlgD/Vpr_Ig-like"/>
</dbReference>
<evidence type="ECO:0000259" key="8">
    <source>
        <dbReference type="Pfam" id="PF13861"/>
    </source>
</evidence>
<organism evidence="9 10">
    <name type="scientific">Shewanella eurypsychrophilus</name>
    <dbReference type="NCBI Taxonomy" id="2593656"/>
    <lineage>
        <taxon>Bacteria</taxon>
        <taxon>Pseudomonadati</taxon>
        <taxon>Pseudomonadota</taxon>
        <taxon>Gammaproteobacteria</taxon>
        <taxon>Alteromonadales</taxon>
        <taxon>Shewanellaceae</taxon>
        <taxon>Shewanella</taxon>
    </lineage>
</organism>
<feature type="region of interest" description="Disordered" evidence="6">
    <location>
        <begin position="1"/>
        <end position="41"/>
    </location>
</feature>
<keyword evidence="9" id="KW-0966">Cell projection</keyword>
<dbReference type="InterPro" id="IPR005648">
    <property type="entry name" value="FlgD"/>
</dbReference>
<reference evidence="9" key="1">
    <citation type="submission" date="2021-07" db="EMBL/GenBank/DDBJ databases">
        <title>Shewanella sp. YLB-07 whole genome sequence.</title>
        <authorList>
            <person name="Yu L."/>
        </authorList>
    </citation>
    <scope>NUCLEOTIDE SEQUENCE</scope>
    <source>
        <strain evidence="9">YLB-08</strain>
    </source>
</reference>
<evidence type="ECO:0000313" key="10">
    <source>
        <dbReference type="Proteomes" id="UP000316416"/>
    </source>
</evidence>
<evidence type="ECO:0000313" key="9">
    <source>
        <dbReference type="EMBL" id="QPG56054.1"/>
    </source>
</evidence>
<evidence type="ECO:0000256" key="6">
    <source>
        <dbReference type="SAM" id="MobiDB-lite"/>
    </source>
</evidence>
<keyword evidence="9" id="KW-0969">Cilium</keyword>
<evidence type="ECO:0000256" key="5">
    <source>
        <dbReference type="RuleBase" id="RU362076"/>
    </source>
</evidence>
<evidence type="ECO:0000256" key="1">
    <source>
        <dbReference type="ARBA" id="ARBA00010577"/>
    </source>
</evidence>
<dbReference type="EMBL" id="CP045503">
    <property type="protein sequence ID" value="QPG56054.1"/>
    <property type="molecule type" value="Genomic_DNA"/>
</dbReference>
<dbReference type="Gene3D" id="2.30.30.910">
    <property type="match status" value="1"/>
</dbReference>
<proteinExistence type="inferred from homology"/>
<evidence type="ECO:0000256" key="3">
    <source>
        <dbReference type="ARBA" id="ARBA00022795"/>
    </source>
</evidence>
<feature type="compositionally biased region" description="Low complexity" evidence="6">
    <location>
        <begin position="22"/>
        <end position="39"/>
    </location>
</feature>
<keyword evidence="10" id="KW-1185">Reference proteome</keyword>
<dbReference type="Proteomes" id="UP000316416">
    <property type="component" value="Chromosome"/>
</dbReference>
<evidence type="ECO:0000256" key="2">
    <source>
        <dbReference type="ARBA" id="ARBA00016013"/>
    </source>
</evidence>
<sequence length="236" mass="24718">MSVNTVSNQNETNPASSPEIMASAGSSASSPEATSSAGGNASTIKNDFMTLMLASIQNQDPTNPIDSNDFVTQMAQISQVESLEMMRANQTMSMIMMENLGIVQSAQLIGKSAMVPASEFELDAEAIDGKIYLENAAEELSLEITDENGEVVATINLGAQEPGDVAFTIDPEDLALPPGEYEITAKASAGEETLTADTFIKAPIEKVHFISASGVMMAELGNGLGTVSVLDISEVS</sequence>
<name>A0ABX6V0A8_9GAMM</name>
<feature type="domain" description="FlgD Tudor-like" evidence="8">
    <location>
        <begin position="104"/>
        <end position="232"/>
    </location>
</feature>
<dbReference type="InterPro" id="IPR025963">
    <property type="entry name" value="FLgD_Tudor"/>
</dbReference>
<evidence type="ECO:0000256" key="4">
    <source>
        <dbReference type="ARBA" id="ARBA00024746"/>
    </source>
</evidence>
<accession>A0ABX6V0A8</accession>
<evidence type="ECO:0000259" key="7">
    <source>
        <dbReference type="Pfam" id="PF13860"/>
    </source>
</evidence>
<dbReference type="Pfam" id="PF13860">
    <property type="entry name" value="FlgD_ig"/>
    <property type="match status" value="1"/>
</dbReference>
<dbReference type="Gene3D" id="2.60.40.4070">
    <property type="match status" value="1"/>
</dbReference>
<feature type="compositionally biased region" description="Polar residues" evidence="6">
    <location>
        <begin position="1"/>
        <end position="16"/>
    </location>
</feature>
<comment type="function">
    <text evidence="4 5">Required for flagellar hook formation. May act as a scaffolding protein.</text>
</comment>
<keyword evidence="9" id="KW-0282">Flagellum</keyword>
<protein>
    <recommendedName>
        <fullName evidence="2 5">Basal-body rod modification protein FlgD</fullName>
    </recommendedName>
</protein>